<dbReference type="KEGG" id="mech:Q9L42_001570"/>
<dbReference type="SUPFAM" id="SSF46561">
    <property type="entry name" value="Ribosomal protein L29 (L29p)"/>
    <property type="match status" value="1"/>
</dbReference>
<protein>
    <recommendedName>
        <fullName evidence="4 5">Large ribosomal subunit protein uL29</fullName>
    </recommendedName>
</protein>
<evidence type="ECO:0000256" key="1">
    <source>
        <dbReference type="ARBA" id="ARBA00009254"/>
    </source>
</evidence>
<evidence type="ECO:0000256" key="3">
    <source>
        <dbReference type="ARBA" id="ARBA00023274"/>
    </source>
</evidence>
<dbReference type="Gene3D" id="1.10.287.310">
    <property type="match status" value="1"/>
</dbReference>
<dbReference type="CDD" id="cd00427">
    <property type="entry name" value="Ribosomal_L29_HIP"/>
    <property type="match status" value="1"/>
</dbReference>
<dbReference type="InterPro" id="IPR036049">
    <property type="entry name" value="Ribosomal_uL29_sf"/>
</dbReference>
<dbReference type="Proteomes" id="UP001225378">
    <property type="component" value="Chromosome"/>
</dbReference>
<dbReference type="PANTHER" id="PTHR10916:SF0">
    <property type="entry name" value="LARGE RIBOSOMAL SUBUNIT PROTEIN UL29C"/>
    <property type="match status" value="1"/>
</dbReference>
<evidence type="ECO:0000313" key="6">
    <source>
        <dbReference type="EMBL" id="XBS20847.1"/>
    </source>
</evidence>
<dbReference type="RefSeq" id="WP_305906375.1">
    <property type="nucleotide sequence ID" value="NZ_CP157743.1"/>
</dbReference>
<evidence type="ECO:0000313" key="7">
    <source>
        <dbReference type="Proteomes" id="UP001225378"/>
    </source>
</evidence>
<dbReference type="NCBIfam" id="TIGR00012">
    <property type="entry name" value="L29"/>
    <property type="match status" value="1"/>
</dbReference>
<dbReference type="EMBL" id="CP157743">
    <property type="protein sequence ID" value="XBS20847.1"/>
    <property type="molecule type" value="Genomic_DNA"/>
</dbReference>
<dbReference type="HAMAP" id="MF_00374">
    <property type="entry name" value="Ribosomal_uL29"/>
    <property type="match status" value="1"/>
</dbReference>
<keyword evidence="3 5" id="KW-0687">Ribonucleoprotein</keyword>
<reference evidence="6 7" key="1">
    <citation type="journal article" date="2024" name="Microbiology">
        <title>Methylomarinum rosea sp. nov., a novel halophilic methanotrophic bacterium from the hypersaline Lake Elton.</title>
        <authorList>
            <person name="Suleimanov R.Z."/>
            <person name="Oshkin I.Y."/>
            <person name="Danilova O.V."/>
            <person name="Suzina N.E."/>
            <person name="Dedysh S.N."/>
        </authorList>
    </citation>
    <scope>NUCLEOTIDE SEQUENCE [LARGE SCALE GENOMIC DNA]</scope>
    <source>
        <strain evidence="6 7">Ch1-1</strain>
    </source>
</reference>
<dbReference type="InterPro" id="IPR050063">
    <property type="entry name" value="Ribosomal_protein_uL29"/>
</dbReference>
<evidence type="ECO:0000256" key="4">
    <source>
        <dbReference type="ARBA" id="ARBA00035204"/>
    </source>
</evidence>
<sequence length="65" mass="7505">MNASELRQKTKEELGTMLLELSREQFNLRMQKGTGQLSRPDQVKKVKHDIARIHTVLNEMARAQA</sequence>
<gene>
    <name evidence="5 6" type="primary">rpmC</name>
    <name evidence="6" type="ORF">Q9L42_001570</name>
</gene>
<evidence type="ECO:0000256" key="2">
    <source>
        <dbReference type="ARBA" id="ARBA00022980"/>
    </source>
</evidence>
<proteinExistence type="inferred from homology"/>
<keyword evidence="7" id="KW-1185">Reference proteome</keyword>
<dbReference type="GO" id="GO:0003735">
    <property type="term" value="F:structural constituent of ribosome"/>
    <property type="evidence" value="ECO:0007669"/>
    <property type="project" value="InterPro"/>
</dbReference>
<dbReference type="AlphaFoldDB" id="A0AAU7NV26"/>
<keyword evidence="2 5" id="KW-0689">Ribosomal protein</keyword>
<accession>A0AAU7NV26</accession>
<dbReference type="PANTHER" id="PTHR10916">
    <property type="entry name" value="60S RIBOSOMAL PROTEIN L35/50S RIBOSOMAL PROTEIN L29"/>
    <property type="match status" value="1"/>
</dbReference>
<organism evidence="6 7">
    <name type="scientific">Methylomarinum roseum</name>
    <dbReference type="NCBI Taxonomy" id="3067653"/>
    <lineage>
        <taxon>Bacteria</taxon>
        <taxon>Pseudomonadati</taxon>
        <taxon>Pseudomonadota</taxon>
        <taxon>Gammaproteobacteria</taxon>
        <taxon>Methylococcales</taxon>
        <taxon>Methylococcaceae</taxon>
        <taxon>Methylomarinum</taxon>
    </lineage>
</organism>
<name>A0AAU7NV26_9GAMM</name>
<dbReference type="Pfam" id="PF00831">
    <property type="entry name" value="Ribosomal_L29"/>
    <property type="match status" value="1"/>
</dbReference>
<comment type="similarity">
    <text evidence="1 5">Belongs to the universal ribosomal protein uL29 family.</text>
</comment>
<evidence type="ECO:0000256" key="5">
    <source>
        <dbReference type="HAMAP-Rule" id="MF_00374"/>
    </source>
</evidence>
<dbReference type="InterPro" id="IPR001854">
    <property type="entry name" value="Ribosomal_uL29"/>
</dbReference>
<dbReference type="FunFam" id="1.10.287.310:FF:000001">
    <property type="entry name" value="50S ribosomal protein L29"/>
    <property type="match status" value="1"/>
</dbReference>
<dbReference type="GO" id="GO:0006412">
    <property type="term" value="P:translation"/>
    <property type="evidence" value="ECO:0007669"/>
    <property type="project" value="UniProtKB-UniRule"/>
</dbReference>
<dbReference type="GO" id="GO:0022625">
    <property type="term" value="C:cytosolic large ribosomal subunit"/>
    <property type="evidence" value="ECO:0007669"/>
    <property type="project" value="TreeGrafter"/>
</dbReference>